<dbReference type="SMART" id="SM00320">
    <property type="entry name" value="WD40"/>
    <property type="match status" value="10"/>
</dbReference>
<evidence type="ECO:0000256" key="1">
    <source>
        <dbReference type="ARBA" id="ARBA00004245"/>
    </source>
</evidence>
<keyword evidence="4 8" id="KW-0853">WD repeat</keyword>
<evidence type="ECO:0000313" key="12">
    <source>
        <dbReference type="EMBL" id="CAG9806724.1"/>
    </source>
</evidence>
<feature type="region of interest" description="Disordered" evidence="9">
    <location>
        <begin position="148"/>
        <end position="225"/>
    </location>
</feature>
<dbReference type="InterPro" id="IPR011047">
    <property type="entry name" value="Quinoprotein_ADH-like_sf"/>
</dbReference>
<dbReference type="Proteomes" id="UP001153620">
    <property type="component" value="Chromosome 3"/>
</dbReference>
<dbReference type="InterPro" id="IPR015943">
    <property type="entry name" value="WD40/YVTN_repeat-like_dom_sf"/>
</dbReference>
<dbReference type="CDD" id="cd21931">
    <property type="entry name" value="TD_EMAP-like"/>
    <property type="match status" value="1"/>
</dbReference>
<dbReference type="GO" id="GO:0072686">
    <property type="term" value="C:mitotic spindle"/>
    <property type="evidence" value="ECO:0007669"/>
    <property type="project" value="TreeGrafter"/>
</dbReference>
<feature type="compositionally biased region" description="Polar residues" evidence="9">
    <location>
        <begin position="148"/>
        <end position="167"/>
    </location>
</feature>
<dbReference type="InterPro" id="IPR005108">
    <property type="entry name" value="HELP"/>
</dbReference>
<feature type="domain" description="EML-like first beta-propeller" evidence="10">
    <location>
        <begin position="365"/>
        <end position="634"/>
    </location>
</feature>
<dbReference type="InterPro" id="IPR050630">
    <property type="entry name" value="WD_repeat_EMAP"/>
</dbReference>
<evidence type="ECO:0000256" key="3">
    <source>
        <dbReference type="ARBA" id="ARBA00022490"/>
    </source>
</evidence>
<accession>A0A9N9S068</accession>
<evidence type="ECO:0000256" key="2">
    <source>
        <dbReference type="ARBA" id="ARBA00006489"/>
    </source>
</evidence>
<evidence type="ECO:0000256" key="9">
    <source>
        <dbReference type="SAM" id="MobiDB-lite"/>
    </source>
</evidence>
<dbReference type="InterPro" id="IPR001680">
    <property type="entry name" value="WD40_rpt"/>
</dbReference>
<dbReference type="Pfam" id="PF23414">
    <property type="entry name" value="Beta-prop_EML_2"/>
    <property type="match status" value="1"/>
</dbReference>
<feature type="repeat" description="WD" evidence="8">
    <location>
        <begin position="773"/>
        <end position="805"/>
    </location>
</feature>
<keyword evidence="13" id="KW-1185">Reference proteome</keyword>
<feature type="domain" description="EML-like second beta-propeller" evidence="11">
    <location>
        <begin position="651"/>
        <end position="918"/>
    </location>
</feature>
<keyword evidence="3" id="KW-0963">Cytoplasm</keyword>
<dbReference type="Gene3D" id="2.130.10.10">
    <property type="entry name" value="YVTN repeat-like/Quinoprotein amine dehydrogenase"/>
    <property type="match status" value="2"/>
</dbReference>
<reference evidence="12" key="2">
    <citation type="submission" date="2022-10" db="EMBL/GenBank/DDBJ databases">
        <authorList>
            <consortium name="ENA_rothamsted_submissions"/>
            <consortium name="culmorum"/>
            <person name="King R."/>
        </authorList>
    </citation>
    <scope>NUCLEOTIDE SEQUENCE</scope>
</reference>
<evidence type="ECO:0000256" key="4">
    <source>
        <dbReference type="ARBA" id="ARBA00022574"/>
    </source>
</evidence>
<dbReference type="AlphaFoldDB" id="A0A9N9S068"/>
<dbReference type="PANTHER" id="PTHR13720:SF50">
    <property type="entry name" value="ECHINODERM MICROTUBULE-ASSOCIATED PROTEIN-LIKE 2"/>
    <property type="match status" value="1"/>
</dbReference>
<dbReference type="InterPro" id="IPR049813">
    <property type="entry name" value="Elp-1-like_TD"/>
</dbReference>
<keyword evidence="5" id="KW-0493">Microtubule</keyword>
<name>A0A9N9S068_9DIPT</name>
<comment type="similarity">
    <text evidence="2">Belongs to the WD repeat EMAP family.</text>
</comment>
<evidence type="ECO:0000256" key="5">
    <source>
        <dbReference type="ARBA" id="ARBA00022701"/>
    </source>
</evidence>
<evidence type="ECO:0000259" key="10">
    <source>
        <dbReference type="Pfam" id="PF23409"/>
    </source>
</evidence>
<gene>
    <name evidence="12" type="ORF">CHIRRI_LOCUS9578</name>
</gene>
<evidence type="ECO:0000256" key="8">
    <source>
        <dbReference type="PROSITE-ProRule" id="PRU00221"/>
    </source>
</evidence>
<evidence type="ECO:0000259" key="11">
    <source>
        <dbReference type="Pfam" id="PF23414"/>
    </source>
</evidence>
<feature type="repeat" description="WD" evidence="8">
    <location>
        <begin position="644"/>
        <end position="685"/>
    </location>
</feature>
<dbReference type="InterPro" id="IPR055442">
    <property type="entry name" value="Beta-prop_EML-like_2nd"/>
</dbReference>
<dbReference type="OrthoDB" id="47802at2759"/>
<keyword evidence="6" id="KW-0677">Repeat</keyword>
<evidence type="ECO:0000256" key="6">
    <source>
        <dbReference type="ARBA" id="ARBA00022737"/>
    </source>
</evidence>
<feature type="compositionally biased region" description="Polar residues" evidence="9">
    <location>
        <begin position="203"/>
        <end position="220"/>
    </location>
</feature>
<dbReference type="InterPro" id="IPR036322">
    <property type="entry name" value="WD40_repeat_dom_sf"/>
</dbReference>
<dbReference type="GO" id="GO:0005874">
    <property type="term" value="C:microtubule"/>
    <property type="evidence" value="ECO:0007669"/>
    <property type="project" value="UniProtKB-KW"/>
</dbReference>
<dbReference type="PROSITE" id="PS50294">
    <property type="entry name" value="WD_REPEATS_REGION"/>
    <property type="match status" value="2"/>
</dbReference>
<evidence type="ECO:0008006" key="14">
    <source>
        <dbReference type="Google" id="ProtNLM"/>
    </source>
</evidence>
<dbReference type="Pfam" id="PF23409">
    <property type="entry name" value="Beta-prop_EML"/>
    <property type="match status" value="1"/>
</dbReference>
<protein>
    <recommendedName>
        <fullName evidence="14">Echinoderm microtubule-associated protein-like 1</fullName>
    </recommendedName>
</protein>
<evidence type="ECO:0000256" key="7">
    <source>
        <dbReference type="ARBA" id="ARBA00023212"/>
    </source>
</evidence>
<feature type="repeat" description="WD" evidence="8">
    <location>
        <begin position="885"/>
        <end position="920"/>
    </location>
</feature>
<dbReference type="SUPFAM" id="SSF50978">
    <property type="entry name" value="WD40 repeat-like"/>
    <property type="match status" value="1"/>
</dbReference>
<dbReference type="InterPro" id="IPR055439">
    <property type="entry name" value="Beta-prop_EML_1st"/>
</dbReference>
<dbReference type="FunFam" id="2.130.10.10:FF:000005">
    <property type="entry name" value="Putative echinoderm microtubule-associated protein-like 1"/>
    <property type="match status" value="1"/>
</dbReference>
<proteinExistence type="inferred from homology"/>
<keyword evidence="7" id="KW-0206">Cytoskeleton</keyword>
<feature type="compositionally biased region" description="Low complexity" evidence="9">
    <location>
        <begin position="119"/>
        <end position="132"/>
    </location>
</feature>
<feature type="compositionally biased region" description="Low complexity" evidence="9">
    <location>
        <begin position="188"/>
        <end position="202"/>
    </location>
</feature>
<reference evidence="12" key="1">
    <citation type="submission" date="2022-01" db="EMBL/GenBank/DDBJ databases">
        <authorList>
            <person name="King R."/>
        </authorList>
    </citation>
    <scope>NUCLEOTIDE SEQUENCE</scope>
</reference>
<dbReference type="PANTHER" id="PTHR13720">
    <property type="entry name" value="WD-40 REPEAT PROTEIN"/>
    <property type="match status" value="1"/>
</dbReference>
<dbReference type="Pfam" id="PF03451">
    <property type="entry name" value="HELP"/>
    <property type="match status" value="1"/>
</dbReference>
<dbReference type="GO" id="GO:0000226">
    <property type="term" value="P:microtubule cytoskeleton organization"/>
    <property type="evidence" value="ECO:0007669"/>
    <property type="project" value="TreeGrafter"/>
</dbReference>
<dbReference type="PROSITE" id="PS50082">
    <property type="entry name" value="WD_REPEATS_2"/>
    <property type="match status" value="3"/>
</dbReference>
<comment type="subcellular location">
    <subcellularLocation>
        <location evidence="1">Cytoplasm</location>
        <location evidence="1">Cytoskeleton</location>
    </subcellularLocation>
</comment>
<dbReference type="EMBL" id="OU895879">
    <property type="protein sequence ID" value="CAG9806724.1"/>
    <property type="molecule type" value="Genomic_DNA"/>
</dbReference>
<dbReference type="SUPFAM" id="SSF50998">
    <property type="entry name" value="Quinoprotein alcohol dehydrogenase-like"/>
    <property type="match status" value="1"/>
</dbReference>
<feature type="region of interest" description="Disordered" evidence="9">
    <location>
        <begin position="115"/>
        <end position="136"/>
    </location>
</feature>
<organism evidence="12 13">
    <name type="scientific">Chironomus riparius</name>
    <dbReference type="NCBI Taxonomy" id="315576"/>
    <lineage>
        <taxon>Eukaryota</taxon>
        <taxon>Metazoa</taxon>
        <taxon>Ecdysozoa</taxon>
        <taxon>Arthropoda</taxon>
        <taxon>Hexapoda</taxon>
        <taxon>Insecta</taxon>
        <taxon>Pterygota</taxon>
        <taxon>Neoptera</taxon>
        <taxon>Endopterygota</taxon>
        <taxon>Diptera</taxon>
        <taxon>Nematocera</taxon>
        <taxon>Chironomoidea</taxon>
        <taxon>Chironomidae</taxon>
        <taxon>Chironominae</taxon>
        <taxon>Chironomus</taxon>
    </lineage>
</organism>
<dbReference type="GO" id="GO:0008017">
    <property type="term" value="F:microtubule binding"/>
    <property type="evidence" value="ECO:0007669"/>
    <property type="project" value="TreeGrafter"/>
</dbReference>
<sequence>MVDKSVNNFTNEVDDDTMSSVYNAWHEMLESESSSMAERLYDLERQVLEQQEEILSLKSTLAEVLRRLNILDCNSSRVSSSTSSSSSYETTIKNNRIRSSQITTTAPATTLDDWRLRRSGSNTNSTTNSPSRFQANTKVTNLNRRSLHHQSNGSLHSADSQSSTSPAASPLPRPATVHSTAAPLQLSNNNINNMNNINNNNNHQSSTTNLMSQSGSSMGSPTGLAKRWNSTGDFVVTSPTNSSSSALLQNSRYTTKSLLNLQTKNSPNSLLKHGSSTAQYEEDNQSVRMYLRGRPVVLYVPEKRADSVNYDITKVQPAPSKKLKLDWVYGYRGKDCRSNLYQLPTGEIVYFVAATVVLCNIDEQSQRHYLGHTDDIKSLAIHPNKLLIATGQCAGQDRRTASPHIRIWNSVSLATMAIIGVGDFQSSVTCVSFSQADNGTLLVAIDDSSEKTISVWEWQKGETGKKITETKCSVDTVVGAEFHPLDRNQIITIGKNHIAFWTLDQNGALYKKMGIFDSREKPKYVTCLTFTAFGDVVTGDSNGNIILWGRGTNAIGKFVKKVHEGSVFSLCALRNGKLISGGGKDGRLVLLGEDLTPAGVENYVEPHFGAVRVVTQGKGMQLLVGTTKNCILAGDLDMGFTPVVMGHTDELWGLAIHPNMPQFITGGRDRLLQMWDTLSHSVVWSKDIGEQIQCVEFLPDGELVLVGTLTGKWLVFDPMSRELLSQYTDGQEPIQIIKASPNGTLVAVGSRDNTIYIYQRTGVPHKFNRIGKCNGHSSFILFLDWSLDGEVLRSNSGDYEILFWNPNLCRQITNSSSLRDTEWASNSCAISFETIGIWPEGADGTDINVVNRNFDKSLMATGDDFGKVKLFTYPASKPKSLSYTYGGHSSHVTNLSFLHDDTRLISTGGADTAVLQWAII</sequence>
<evidence type="ECO:0000313" key="13">
    <source>
        <dbReference type="Proteomes" id="UP001153620"/>
    </source>
</evidence>